<comment type="caution">
    <text evidence="1">The sequence shown here is derived from an EMBL/GenBank/DDBJ whole genome shotgun (WGS) entry which is preliminary data.</text>
</comment>
<dbReference type="RefSeq" id="WP_019378412.1">
    <property type="nucleotide sequence ID" value="NZ_CP033049.1"/>
</dbReference>
<gene>
    <name evidence="1" type="ORF">IC602_08140</name>
</gene>
<protein>
    <submittedName>
        <fullName evidence="1">Uncharacterized protein</fullName>
    </submittedName>
</protein>
<name>A0ABR7VMR9_VIRHA</name>
<evidence type="ECO:0000313" key="1">
    <source>
        <dbReference type="EMBL" id="MBD1222575.1"/>
    </source>
</evidence>
<proteinExistence type="predicted"/>
<evidence type="ECO:0000313" key="2">
    <source>
        <dbReference type="Proteomes" id="UP000621631"/>
    </source>
</evidence>
<reference evidence="1 2" key="1">
    <citation type="submission" date="2020-09" db="EMBL/GenBank/DDBJ databases">
        <title>Draft Genome Sequences of Oil-Oxidizing Bacteria Halomonas titanicae, Marinobacter lutaoensis, and Virgibacillus halodenitrificans Isolated from Highly Saline Environments.</title>
        <authorList>
            <person name="Grouzdev D.S."/>
            <person name="Sokolova D.S."/>
            <person name="Semenova E.M."/>
            <person name="Borzenkov I.A."/>
            <person name="Bidzhieva S.K."/>
            <person name="Poltaraus A.B."/>
            <person name="Nazina T.N."/>
        </authorList>
    </citation>
    <scope>NUCLEOTIDE SEQUENCE [LARGE SCALE GENOMIC DNA]</scope>
    <source>
        <strain evidence="1 2">VKM B-3472D</strain>
    </source>
</reference>
<dbReference type="Proteomes" id="UP000621631">
    <property type="component" value="Unassembled WGS sequence"/>
</dbReference>
<sequence length="73" mass="8559">MGLAMLKNDRIRNGLDKKATEESLQHMLDQLRLLDQKLTTSIDSEVWGCFQSHYKEISETKKFIRGTIECYHD</sequence>
<keyword evidence="2" id="KW-1185">Reference proteome</keyword>
<dbReference type="EMBL" id="JACWEZ010000004">
    <property type="protein sequence ID" value="MBD1222575.1"/>
    <property type="molecule type" value="Genomic_DNA"/>
</dbReference>
<accession>A0ABR7VMR9</accession>
<organism evidence="1 2">
    <name type="scientific">Virgibacillus halodenitrificans</name>
    <name type="common">Bacillus halodenitrificans</name>
    <dbReference type="NCBI Taxonomy" id="1482"/>
    <lineage>
        <taxon>Bacteria</taxon>
        <taxon>Bacillati</taxon>
        <taxon>Bacillota</taxon>
        <taxon>Bacilli</taxon>
        <taxon>Bacillales</taxon>
        <taxon>Bacillaceae</taxon>
        <taxon>Virgibacillus</taxon>
    </lineage>
</organism>